<evidence type="ECO:0000259" key="3">
    <source>
        <dbReference type="PROSITE" id="PS50048"/>
    </source>
</evidence>
<dbReference type="Pfam" id="PF00172">
    <property type="entry name" value="Zn_clus"/>
    <property type="match status" value="1"/>
</dbReference>
<dbReference type="InterPro" id="IPR001138">
    <property type="entry name" value="Zn2Cys6_DnaBD"/>
</dbReference>
<evidence type="ECO:0000313" key="4">
    <source>
        <dbReference type="EMBL" id="KAK0609160.1"/>
    </source>
</evidence>
<dbReference type="GO" id="GO:0008270">
    <property type="term" value="F:zinc ion binding"/>
    <property type="evidence" value="ECO:0007669"/>
    <property type="project" value="InterPro"/>
</dbReference>
<organism evidence="4 5">
    <name type="scientific">Lasiodiplodia hormozganensis</name>
    <dbReference type="NCBI Taxonomy" id="869390"/>
    <lineage>
        <taxon>Eukaryota</taxon>
        <taxon>Fungi</taxon>
        <taxon>Dikarya</taxon>
        <taxon>Ascomycota</taxon>
        <taxon>Pezizomycotina</taxon>
        <taxon>Dothideomycetes</taxon>
        <taxon>Dothideomycetes incertae sedis</taxon>
        <taxon>Botryosphaeriales</taxon>
        <taxon>Botryosphaeriaceae</taxon>
        <taxon>Lasiodiplodia</taxon>
    </lineage>
</organism>
<proteinExistence type="predicted"/>
<dbReference type="SMART" id="SM00066">
    <property type="entry name" value="GAL4"/>
    <property type="match status" value="1"/>
</dbReference>
<dbReference type="PROSITE" id="PS50048">
    <property type="entry name" value="ZN2_CY6_FUNGAL_2"/>
    <property type="match status" value="1"/>
</dbReference>
<gene>
    <name evidence="4" type="primary">LYS14_1</name>
    <name evidence="4" type="ORF">DIS24_g12441</name>
</gene>
<dbReference type="Proteomes" id="UP001175001">
    <property type="component" value="Unassembled WGS sequence"/>
</dbReference>
<dbReference type="Gene3D" id="4.10.240.10">
    <property type="entry name" value="Zn(2)-C6 fungal-type DNA-binding domain"/>
    <property type="match status" value="1"/>
</dbReference>
<dbReference type="SUPFAM" id="SSF57701">
    <property type="entry name" value="Zn2/Cys6 DNA-binding domain"/>
    <property type="match status" value="1"/>
</dbReference>
<evidence type="ECO:0000256" key="1">
    <source>
        <dbReference type="ARBA" id="ARBA00023242"/>
    </source>
</evidence>
<feature type="domain" description="Zn(2)-C6 fungal-type" evidence="3">
    <location>
        <begin position="13"/>
        <end position="43"/>
    </location>
</feature>
<evidence type="ECO:0000256" key="2">
    <source>
        <dbReference type="SAM" id="MobiDB-lite"/>
    </source>
</evidence>
<dbReference type="GO" id="GO:0001228">
    <property type="term" value="F:DNA-binding transcription activator activity, RNA polymerase II-specific"/>
    <property type="evidence" value="ECO:0007669"/>
    <property type="project" value="TreeGrafter"/>
</dbReference>
<sequence>MQKRRSHTKSRRGCMSCKKKHIRCDELGPPCANCMARSTQCVYPATAKDRSTTNSTTPSTSTSQPNKPHLPHAPSPHLPTGSTSNSRRLLELELMHRWTTRTYISLCSIPPDTQIFQLGLPQKALQYDWLLNSIFALSALDLSCTTPRTTPKAATYARAAIEYYDASVRSYRAAVADMTPENHDSLFSVGYVVAVYAAASMRVPREDGSLPSVLAQAPQFFDLLAGTSMISRRCMEWLMQSMESVRIIKLMEPATEADLDGGARAALARLGVVNEGMYPPMMPLGLAGAAAGIVGGEEGDAVAVEEAERLLEPNPEREMYARLIPQIMRCFAEDARGIVDGICLAFPAIAGPEFKFAIERSEPMALLVLMYWAVCLEYHGMKMWWANGLGTRLIVEITEVLERSEAYLMPEFWEAVDWARRRVGLPGLLHISCSQVDVVELDDGADYAHL</sequence>
<feature type="region of interest" description="Disordered" evidence="2">
    <location>
        <begin position="47"/>
        <end position="84"/>
    </location>
</feature>
<dbReference type="PANTHER" id="PTHR47784:SF10">
    <property type="entry name" value="TRANSCRIPTION FACTOR, PUTATIVE (AFU_ORTHOLOGUE AFUA_6G14150)-RELATED"/>
    <property type="match status" value="1"/>
</dbReference>
<accession>A0AA39WB67</accession>
<dbReference type="AlphaFoldDB" id="A0AA39WB67"/>
<dbReference type="InterPro" id="IPR036864">
    <property type="entry name" value="Zn2-C6_fun-type_DNA-bd_sf"/>
</dbReference>
<dbReference type="InterPro" id="IPR053157">
    <property type="entry name" value="Sterol_Uptake_Regulator"/>
</dbReference>
<dbReference type="EMBL" id="JAUJDW010000271">
    <property type="protein sequence ID" value="KAK0609160.1"/>
    <property type="molecule type" value="Genomic_DNA"/>
</dbReference>
<dbReference type="PROSITE" id="PS00463">
    <property type="entry name" value="ZN2_CY6_FUNGAL_1"/>
    <property type="match status" value="1"/>
</dbReference>
<dbReference type="CDD" id="cd00067">
    <property type="entry name" value="GAL4"/>
    <property type="match status" value="1"/>
</dbReference>
<keyword evidence="1" id="KW-0539">Nucleus</keyword>
<protein>
    <submittedName>
        <fullName evidence="4">Lysine biosynthesis regulatory protein LYS14</fullName>
    </submittedName>
</protein>
<reference evidence="4" key="1">
    <citation type="submission" date="2023-06" db="EMBL/GenBank/DDBJ databases">
        <title>Multi-omics analyses reveal the molecular pathogenesis toolkit of Lasiodiplodia hormozganensis, a cross-kingdom pathogen.</title>
        <authorList>
            <person name="Felix C."/>
            <person name="Meneses R."/>
            <person name="Goncalves M.F.M."/>
            <person name="Tilleman L."/>
            <person name="Duarte A.S."/>
            <person name="Jorrin-Novo J.V."/>
            <person name="Van De Peer Y."/>
            <person name="Deforce D."/>
            <person name="Van Nieuwerburgh F."/>
            <person name="Esteves A.C."/>
            <person name="Alves A."/>
        </authorList>
    </citation>
    <scope>NUCLEOTIDE SEQUENCE</scope>
    <source>
        <strain evidence="4">CBS 339.90</strain>
    </source>
</reference>
<evidence type="ECO:0000313" key="5">
    <source>
        <dbReference type="Proteomes" id="UP001175001"/>
    </source>
</evidence>
<keyword evidence="5" id="KW-1185">Reference proteome</keyword>
<feature type="compositionally biased region" description="Low complexity" evidence="2">
    <location>
        <begin position="52"/>
        <end position="63"/>
    </location>
</feature>
<name>A0AA39WB67_9PEZI</name>
<comment type="caution">
    <text evidence="4">The sequence shown here is derived from an EMBL/GenBank/DDBJ whole genome shotgun (WGS) entry which is preliminary data.</text>
</comment>
<dbReference type="PANTHER" id="PTHR47784">
    <property type="entry name" value="STEROL UPTAKE CONTROL PROTEIN 2"/>
    <property type="match status" value="1"/>
</dbReference>